<feature type="domain" description="Metallo-beta-lactamase" evidence="8">
    <location>
        <begin position="2"/>
        <end position="192"/>
    </location>
</feature>
<evidence type="ECO:0000256" key="6">
    <source>
        <dbReference type="ARBA" id="ARBA00030966"/>
    </source>
</evidence>
<reference evidence="10" key="1">
    <citation type="journal article" date="2019" name="Microbiol. Resour. Announc.">
        <title>Complete Genome Sequence of Halomonas olivaria, a Moderately Halophilic Bacterium Isolated from Olive Processing Effluents, Obtained by Nanopore Sequencing.</title>
        <authorList>
            <person name="Nagata S."/>
            <person name="Ii K.M."/>
            <person name="Tsukimi T."/>
            <person name="Miura M.C."/>
            <person name="Galipon J."/>
            <person name="Arakawa K."/>
        </authorList>
    </citation>
    <scope>NUCLEOTIDE SEQUENCE [LARGE SCALE GENOMIC DNA]</scope>
    <source>
        <strain evidence="10">TYRC17</strain>
    </source>
</reference>
<keyword evidence="5 7" id="KW-0884">PQQ biosynthesis</keyword>
<dbReference type="EMBL" id="AP019416">
    <property type="protein sequence ID" value="BBI54113.1"/>
    <property type="molecule type" value="Genomic_DNA"/>
</dbReference>
<name>A0ABM7GQY3_9GAMM</name>
<organism evidence="9 10">
    <name type="scientific">Vreelandella olivaria</name>
    <dbReference type="NCBI Taxonomy" id="390919"/>
    <lineage>
        <taxon>Bacteria</taxon>
        <taxon>Pseudomonadati</taxon>
        <taxon>Pseudomonadota</taxon>
        <taxon>Gammaproteobacteria</taxon>
        <taxon>Oceanospirillales</taxon>
        <taxon>Halomonadaceae</taxon>
        <taxon>Vreelandella</taxon>
    </lineage>
</organism>
<accession>A0ABM7GQY3</accession>
<dbReference type="HAMAP" id="MF_00653">
    <property type="entry name" value="PQQ_syn_PqqB"/>
    <property type="match status" value="1"/>
</dbReference>
<dbReference type="Gene3D" id="3.60.15.10">
    <property type="entry name" value="Ribonuclease Z/Hydroxyacylglutathione hydrolase-like"/>
    <property type="match status" value="1"/>
</dbReference>
<dbReference type="SUPFAM" id="SSF56281">
    <property type="entry name" value="Metallo-hydrolase/oxidoreductase"/>
    <property type="match status" value="1"/>
</dbReference>
<evidence type="ECO:0000256" key="4">
    <source>
        <dbReference type="ARBA" id="ARBA00022448"/>
    </source>
</evidence>
<proteinExistence type="inferred from homology"/>
<evidence type="ECO:0000256" key="2">
    <source>
        <dbReference type="ARBA" id="ARBA00008481"/>
    </source>
</evidence>
<dbReference type="InterPro" id="IPR011842">
    <property type="entry name" value="PQQ_synth_PqqB"/>
</dbReference>
<evidence type="ECO:0000259" key="8">
    <source>
        <dbReference type="Pfam" id="PF12706"/>
    </source>
</evidence>
<evidence type="ECO:0000256" key="5">
    <source>
        <dbReference type="ARBA" id="ARBA00022905"/>
    </source>
</evidence>
<keyword evidence="4 7" id="KW-0813">Transport</keyword>
<evidence type="ECO:0000313" key="10">
    <source>
        <dbReference type="Proteomes" id="UP000289555"/>
    </source>
</evidence>
<comment type="similarity">
    <text evidence="2 7">Belongs to the PqqB family.</text>
</comment>
<protein>
    <recommendedName>
        <fullName evidence="3 7">Coenzyme PQQ synthesis protein B</fullName>
    </recommendedName>
    <alternativeName>
        <fullName evidence="6 7">Pyrroloquinoline quinone biosynthesis protein B</fullName>
    </alternativeName>
</protein>
<keyword evidence="10" id="KW-1185">Reference proteome</keyword>
<evidence type="ECO:0000256" key="7">
    <source>
        <dbReference type="HAMAP-Rule" id="MF_00653"/>
    </source>
</evidence>
<comment type="pathway">
    <text evidence="1 7">Cofactor biosynthesis; pyrroloquinoline quinone biosynthesis.</text>
</comment>
<gene>
    <name evidence="7" type="primary">pqqB</name>
    <name evidence="9" type="ORF">HORIV_65340</name>
</gene>
<sequence>MLLVDAQIDHVTGLLSLREGCPLDVWCTPNVHNDLSTGFPLFPMLEHWGGLRWQPVGLDDHQEVVEFSIPFLPDIALTAFALHSNAPPYSPRRGATSCGDNLGLYIVDRRSGKSLCYAPGLGNPTPLAMRFLHAADVVMVDGTLWEDDEMQALGVGTSTGQQMGHLALNGNGGMCELLNDLPSSTRRILIHINNTNPILDRTSEAAKTVQDAGIETAYDGMKLTL</sequence>
<evidence type="ECO:0000313" key="9">
    <source>
        <dbReference type="EMBL" id="BBI54113.1"/>
    </source>
</evidence>
<dbReference type="InterPro" id="IPR036866">
    <property type="entry name" value="RibonucZ/Hydroxyglut_hydro"/>
</dbReference>
<dbReference type="Proteomes" id="UP000289555">
    <property type="component" value="Chromosome"/>
</dbReference>
<evidence type="ECO:0000256" key="1">
    <source>
        <dbReference type="ARBA" id="ARBA00004886"/>
    </source>
</evidence>
<comment type="function">
    <text evidence="7">May be involved in the transport of PQQ or its precursor to the periplasm.</text>
</comment>
<dbReference type="InterPro" id="IPR001279">
    <property type="entry name" value="Metallo-B-lactamas"/>
</dbReference>
<evidence type="ECO:0000256" key="3">
    <source>
        <dbReference type="ARBA" id="ARBA00015084"/>
    </source>
</evidence>
<dbReference type="Pfam" id="PF12706">
    <property type="entry name" value="Lactamase_B_2"/>
    <property type="match status" value="1"/>
</dbReference>